<proteinExistence type="predicted"/>
<sequence>MLTDLAAPPGVLAASGINPTPGDWGLPLLALLFPLVMLVISLLIFYWVVRKGVTAGIRDYVRKHGDRPGSWRP</sequence>
<organism evidence="2 3">
    <name type="scientific">Kocuria oceani</name>
    <dbReference type="NCBI Taxonomy" id="988827"/>
    <lineage>
        <taxon>Bacteria</taxon>
        <taxon>Bacillati</taxon>
        <taxon>Actinomycetota</taxon>
        <taxon>Actinomycetes</taxon>
        <taxon>Micrococcales</taxon>
        <taxon>Micrococcaceae</taxon>
        <taxon>Kocuria</taxon>
    </lineage>
</organism>
<protein>
    <submittedName>
        <fullName evidence="2">Uncharacterized protein</fullName>
    </submittedName>
</protein>
<evidence type="ECO:0000256" key="1">
    <source>
        <dbReference type="SAM" id="Phobius"/>
    </source>
</evidence>
<keyword evidence="1" id="KW-0472">Membrane</keyword>
<gene>
    <name evidence="2" type="ORF">ACFPCS_16075</name>
</gene>
<accession>A0ABV9TLX0</accession>
<keyword evidence="3" id="KW-1185">Reference proteome</keyword>
<reference evidence="3" key="1">
    <citation type="journal article" date="2019" name="Int. J. Syst. Evol. Microbiol.">
        <title>The Global Catalogue of Microorganisms (GCM) 10K type strain sequencing project: providing services to taxonomists for standard genome sequencing and annotation.</title>
        <authorList>
            <consortium name="The Broad Institute Genomics Platform"/>
            <consortium name="The Broad Institute Genome Sequencing Center for Infectious Disease"/>
            <person name="Wu L."/>
            <person name="Ma J."/>
        </authorList>
    </citation>
    <scope>NUCLEOTIDE SEQUENCE [LARGE SCALE GENOMIC DNA]</scope>
    <source>
        <strain evidence="3">CGMCC 4.6946</strain>
    </source>
</reference>
<keyword evidence="1" id="KW-0812">Transmembrane</keyword>
<dbReference type="Proteomes" id="UP001595797">
    <property type="component" value="Unassembled WGS sequence"/>
</dbReference>
<feature type="transmembrane region" description="Helical" evidence="1">
    <location>
        <begin position="28"/>
        <end position="49"/>
    </location>
</feature>
<keyword evidence="1" id="KW-1133">Transmembrane helix</keyword>
<comment type="caution">
    <text evidence="2">The sequence shown here is derived from an EMBL/GenBank/DDBJ whole genome shotgun (WGS) entry which is preliminary data.</text>
</comment>
<evidence type="ECO:0000313" key="3">
    <source>
        <dbReference type="Proteomes" id="UP001595797"/>
    </source>
</evidence>
<dbReference type="RefSeq" id="WP_277551305.1">
    <property type="nucleotide sequence ID" value="NZ_JARAMH010000008.1"/>
</dbReference>
<name>A0ABV9TLX0_9MICC</name>
<dbReference type="EMBL" id="JBHSIW010000024">
    <property type="protein sequence ID" value="MFC4905087.1"/>
    <property type="molecule type" value="Genomic_DNA"/>
</dbReference>
<evidence type="ECO:0000313" key="2">
    <source>
        <dbReference type="EMBL" id="MFC4905087.1"/>
    </source>
</evidence>